<protein>
    <submittedName>
        <fullName evidence="1">Uncharacterized protein</fullName>
    </submittedName>
</protein>
<organism evidence="1 2">
    <name type="scientific">Portunus trituberculatus</name>
    <name type="common">Swimming crab</name>
    <name type="synonym">Neptunus trituberculatus</name>
    <dbReference type="NCBI Taxonomy" id="210409"/>
    <lineage>
        <taxon>Eukaryota</taxon>
        <taxon>Metazoa</taxon>
        <taxon>Ecdysozoa</taxon>
        <taxon>Arthropoda</taxon>
        <taxon>Crustacea</taxon>
        <taxon>Multicrustacea</taxon>
        <taxon>Malacostraca</taxon>
        <taxon>Eumalacostraca</taxon>
        <taxon>Eucarida</taxon>
        <taxon>Decapoda</taxon>
        <taxon>Pleocyemata</taxon>
        <taxon>Brachyura</taxon>
        <taxon>Eubrachyura</taxon>
        <taxon>Portunoidea</taxon>
        <taxon>Portunidae</taxon>
        <taxon>Portuninae</taxon>
        <taxon>Portunus</taxon>
    </lineage>
</organism>
<reference evidence="1 2" key="1">
    <citation type="submission" date="2019-05" db="EMBL/GenBank/DDBJ databases">
        <title>Another draft genome of Portunus trituberculatus and its Hox gene families provides insights of decapod evolution.</title>
        <authorList>
            <person name="Jeong J.-H."/>
            <person name="Song I."/>
            <person name="Kim S."/>
            <person name="Choi T."/>
            <person name="Kim D."/>
            <person name="Ryu S."/>
            <person name="Kim W."/>
        </authorList>
    </citation>
    <scope>NUCLEOTIDE SEQUENCE [LARGE SCALE GENOMIC DNA]</scope>
    <source>
        <tissue evidence="1">Muscle</tissue>
    </source>
</reference>
<dbReference type="EMBL" id="VSRR010002333">
    <property type="protein sequence ID" value="MPC30882.1"/>
    <property type="molecule type" value="Genomic_DNA"/>
</dbReference>
<accession>A0A5B7E9X6</accession>
<dbReference type="Proteomes" id="UP000324222">
    <property type="component" value="Unassembled WGS sequence"/>
</dbReference>
<sequence>MQTRTCKSTHFLVAITEVHTDASPSRVNRAYCVFVIGRNRKLRYSRNRFLGRAEPSEPVRNQFRVPRNRFRNRFLG</sequence>
<keyword evidence="2" id="KW-1185">Reference proteome</keyword>
<evidence type="ECO:0000313" key="1">
    <source>
        <dbReference type="EMBL" id="MPC30882.1"/>
    </source>
</evidence>
<gene>
    <name evidence="1" type="ORF">E2C01_024154</name>
</gene>
<proteinExistence type="predicted"/>
<evidence type="ECO:0000313" key="2">
    <source>
        <dbReference type="Proteomes" id="UP000324222"/>
    </source>
</evidence>
<dbReference type="AlphaFoldDB" id="A0A5B7E9X6"/>
<name>A0A5B7E9X6_PORTR</name>
<comment type="caution">
    <text evidence="1">The sequence shown here is derived from an EMBL/GenBank/DDBJ whole genome shotgun (WGS) entry which is preliminary data.</text>
</comment>